<dbReference type="PRINTS" id="PR00081">
    <property type="entry name" value="GDHRDH"/>
</dbReference>
<name>A0A7R9MF53_9ACAR</name>
<dbReference type="PANTHER" id="PTHR43975">
    <property type="entry name" value="ZGC:101858"/>
    <property type="match status" value="1"/>
</dbReference>
<sequence length="168" mass="17847">MPVKFVGITNPSFMEAYRLTMRVDLDMAVFMTYLCVGHLEKTRGVIINMSSASLSAPYGMARTATDMFTRCMAVELGGKGIRVNSVNPSVIETDFLKSTGVDPKVIAKGMANKFPVGRCGVVEDVAQAVLFLSAPESSFITGTHMLVDGGHIAAGIGYNTAKASANSK</sequence>
<dbReference type="OrthoDB" id="1393670at2759"/>
<organism evidence="1">
    <name type="scientific">Oppiella nova</name>
    <dbReference type="NCBI Taxonomy" id="334625"/>
    <lineage>
        <taxon>Eukaryota</taxon>
        <taxon>Metazoa</taxon>
        <taxon>Ecdysozoa</taxon>
        <taxon>Arthropoda</taxon>
        <taxon>Chelicerata</taxon>
        <taxon>Arachnida</taxon>
        <taxon>Acari</taxon>
        <taxon>Acariformes</taxon>
        <taxon>Sarcoptiformes</taxon>
        <taxon>Oribatida</taxon>
        <taxon>Brachypylina</taxon>
        <taxon>Oppioidea</taxon>
        <taxon>Oppiidae</taxon>
        <taxon>Oppiella</taxon>
    </lineage>
</organism>
<dbReference type="EMBL" id="OC929060">
    <property type="protein sequence ID" value="CAD7658056.1"/>
    <property type="molecule type" value="Genomic_DNA"/>
</dbReference>
<dbReference type="InterPro" id="IPR002347">
    <property type="entry name" value="SDR_fam"/>
</dbReference>
<proteinExistence type="predicted"/>
<reference evidence="1" key="1">
    <citation type="submission" date="2020-11" db="EMBL/GenBank/DDBJ databases">
        <authorList>
            <person name="Tran Van P."/>
        </authorList>
    </citation>
    <scope>NUCLEOTIDE SEQUENCE</scope>
</reference>
<dbReference type="Pfam" id="PF13561">
    <property type="entry name" value="adh_short_C2"/>
    <property type="match status" value="1"/>
</dbReference>
<dbReference type="PANTHER" id="PTHR43975:SF2">
    <property type="entry name" value="EG:BACR7A4.14 PROTEIN-RELATED"/>
    <property type="match status" value="1"/>
</dbReference>
<keyword evidence="2" id="KW-1185">Reference proteome</keyword>
<dbReference type="Proteomes" id="UP000728032">
    <property type="component" value="Unassembled WGS sequence"/>
</dbReference>
<gene>
    <name evidence="1" type="ORF">ONB1V03_LOCUS14681</name>
</gene>
<protein>
    <submittedName>
        <fullName evidence="1">Uncharacterized protein</fullName>
    </submittedName>
</protein>
<evidence type="ECO:0000313" key="1">
    <source>
        <dbReference type="EMBL" id="CAD7658056.1"/>
    </source>
</evidence>
<dbReference type="AlphaFoldDB" id="A0A7R9MF53"/>
<dbReference type="EMBL" id="CAJPVJ010014235">
    <property type="protein sequence ID" value="CAG2175242.1"/>
    <property type="molecule type" value="Genomic_DNA"/>
</dbReference>
<accession>A0A7R9MF53</accession>
<evidence type="ECO:0000313" key="2">
    <source>
        <dbReference type="Proteomes" id="UP000728032"/>
    </source>
</evidence>
<dbReference type="SUPFAM" id="SSF51735">
    <property type="entry name" value="NAD(P)-binding Rossmann-fold domains"/>
    <property type="match status" value="1"/>
</dbReference>
<dbReference type="Gene3D" id="3.40.50.720">
    <property type="entry name" value="NAD(P)-binding Rossmann-like Domain"/>
    <property type="match status" value="1"/>
</dbReference>
<dbReference type="InterPro" id="IPR036291">
    <property type="entry name" value="NAD(P)-bd_dom_sf"/>
</dbReference>